<comment type="caution">
    <text evidence="2">The sequence shown here is derived from an EMBL/GenBank/DDBJ whole genome shotgun (WGS) entry which is preliminary data.</text>
</comment>
<evidence type="ECO:0000313" key="2">
    <source>
        <dbReference type="EMBL" id="OJT12930.1"/>
    </source>
</evidence>
<feature type="compositionally biased region" description="Polar residues" evidence="1">
    <location>
        <begin position="250"/>
        <end position="259"/>
    </location>
</feature>
<dbReference type="OrthoDB" id="2785376at2759"/>
<sequence>MSAAPARPIIRPIECANCRELKPREIIKMCAGMSYVARILFGWPLYQHRWFVNSVKSWATARKKKIHKPICRQISDSHASPSRPASLKVAERIATDDEVMCHIDAMLIKVIDLEHHPEHAESNAVFISCRVESTDMKMAQERLTHLLAGREPPPLPDKVPKLFQIGKVALLPNSSVPDTLNVTAERTKELMQGVGLLQPGSGHILVRGMWVSEECDWATCYFARCITPEMIKEVSSWRKTVEEGEPPSDEPQTLATLIK</sequence>
<reference evidence="2 3" key="1">
    <citation type="submission" date="2016-10" db="EMBL/GenBank/DDBJ databases">
        <title>Genome sequence of the basidiomycete white-rot fungus Trametes pubescens.</title>
        <authorList>
            <person name="Makela M.R."/>
            <person name="Granchi Z."/>
            <person name="Peng M."/>
            <person name="De Vries R.P."/>
            <person name="Grigoriev I."/>
            <person name="Riley R."/>
            <person name="Hilden K."/>
        </authorList>
    </citation>
    <scope>NUCLEOTIDE SEQUENCE [LARGE SCALE GENOMIC DNA]</scope>
    <source>
        <strain evidence="2 3">FBCC735</strain>
    </source>
</reference>
<accession>A0A1M2VZG8</accession>
<dbReference type="EMBL" id="MNAD01000443">
    <property type="protein sequence ID" value="OJT12930.1"/>
    <property type="molecule type" value="Genomic_DNA"/>
</dbReference>
<proteinExistence type="predicted"/>
<protein>
    <submittedName>
        <fullName evidence="2">Uncharacterized protein</fullName>
    </submittedName>
</protein>
<dbReference type="Proteomes" id="UP000184267">
    <property type="component" value="Unassembled WGS sequence"/>
</dbReference>
<keyword evidence="3" id="KW-1185">Reference proteome</keyword>
<feature type="region of interest" description="Disordered" evidence="1">
    <location>
        <begin position="239"/>
        <end position="259"/>
    </location>
</feature>
<name>A0A1M2VZG8_TRAPU</name>
<gene>
    <name evidence="2" type="ORF">TRAPUB_10495</name>
</gene>
<evidence type="ECO:0000313" key="3">
    <source>
        <dbReference type="Proteomes" id="UP000184267"/>
    </source>
</evidence>
<dbReference type="STRING" id="154538.A0A1M2VZG8"/>
<organism evidence="2 3">
    <name type="scientific">Trametes pubescens</name>
    <name type="common">White-rot fungus</name>
    <dbReference type="NCBI Taxonomy" id="154538"/>
    <lineage>
        <taxon>Eukaryota</taxon>
        <taxon>Fungi</taxon>
        <taxon>Dikarya</taxon>
        <taxon>Basidiomycota</taxon>
        <taxon>Agaricomycotina</taxon>
        <taxon>Agaricomycetes</taxon>
        <taxon>Polyporales</taxon>
        <taxon>Polyporaceae</taxon>
        <taxon>Trametes</taxon>
    </lineage>
</organism>
<evidence type="ECO:0000256" key="1">
    <source>
        <dbReference type="SAM" id="MobiDB-lite"/>
    </source>
</evidence>
<dbReference type="OMA" id="CHIDAML"/>
<dbReference type="AlphaFoldDB" id="A0A1M2VZG8"/>